<feature type="compositionally biased region" description="Basic and acidic residues" evidence="1">
    <location>
        <begin position="256"/>
        <end position="266"/>
    </location>
</feature>
<dbReference type="AlphaFoldDB" id="A0AA85IWZ8"/>
<organism evidence="2 3">
    <name type="scientific">Trichobilharzia regenti</name>
    <name type="common">Nasal bird schistosome</name>
    <dbReference type="NCBI Taxonomy" id="157069"/>
    <lineage>
        <taxon>Eukaryota</taxon>
        <taxon>Metazoa</taxon>
        <taxon>Spiralia</taxon>
        <taxon>Lophotrochozoa</taxon>
        <taxon>Platyhelminthes</taxon>
        <taxon>Trematoda</taxon>
        <taxon>Digenea</taxon>
        <taxon>Strigeidida</taxon>
        <taxon>Schistosomatoidea</taxon>
        <taxon>Schistosomatidae</taxon>
        <taxon>Trichobilharzia</taxon>
    </lineage>
</organism>
<evidence type="ECO:0000256" key="1">
    <source>
        <dbReference type="SAM" id="MobiDB-lite"/>
    </source>
</evidence>
<feature type="region of interest" description="Disordered" evidence="1">
    <location>
        <begin position="282"/>
        <end position="362"/>
    </location>
</feature>
<protein>
    <submittedName>
        <fullName evidence="3">Uncharacterized protein</fullName>
    </submittedName>
</protein>
<feature type="compositionally biased region" description="Basic and acidic residues" evidence="1">
    <location>
        <begin position="148"/>
        <end position="160"/>
    </location>
</feature>
<feature type="compositionally biased region" description="Polar residues" evidence="1">
    <location>
        <begin position="1145"/>
        <end position="1154"/>
    </location>
</feature>
<feature type="compositionally biased region" description="Pro residues" evidence="1">
    <location>
        <begin position="516"/>
        <end position="525"/>
    </location>
</feature>
<feature type="compositionally biased region" description="Basic and acidic residues" evidence="1">
    <location>
        <begin position="1155"/>
        <end position="1174"/>
    </location>
</feature>
<feature type="compositionally biased region" description="Polar residues" evidence="1">
    <location>
        <begin position="220"/>
        <end position="238"/>
    </location>
</feature>
<proteinExistence type="predicted"/>
<sequence>MESTTEIVSTTVDHPVEVKSEGIVEPNATATITTSSITIERTNQSIDDENIEENVTSLIKQTIVISPEPVGSLSSSSAPETLPPQTVNESNLINGDSIKDQPLQVIKETVVTVVKDEIRKVVTEETKPTEALPTSSPIIEILEEPDDASLKVDETPKEESTVTSTDEVIEPVLTETVVKRGNNTDKAEAESTEQPSVQDLSDAKYPQRPPPPKLSEQGKRTQTLSTSPSNDVITNGVGQNQQHQQQHQPQQQQQHHNQEATPEYKRPSFKSNLKHAFSNIRKSFKRKDQTPNPNDFQPSQKSTHRNNYHRNNNNNNVDNDYHHGDVHKTSEELQESLSNVQSFDSSINDSPEFKRHSDTNNYRKNQNEIEAVNSLGNIAPPAIPTKMSADPNNPIYVNHSLHSSTIDKKANDDTDKHIYANSQELNNARKAKEFAAAAIADSVIIDQLAYEETTYWRNVQHPRSSINNYRQNHFIRSEQCSPHPVSRSQSQLTNSRAVKPFMTPDLRSRATSSPKPARPNQPPILSPLDQQIPDHVSTNRHEVNVRRLDIVNSMKLQHNKHLDYESDHTDSGGYRETIQGQYQPHYYSYTMRADQRIDEPYNVSGSLDGRYPQEYEQYPYESRRIQTMRPTDYPSRLRERIHVYRPVSASGGVMAGTLQYDEYSRNGTLKPRKPKPIAEHYKCSEVYNWPPKFPKLKRRKTHPPKQIHTAQDHVVIKSQTRQPVNYQATLTNQTRSSEPVHCIKVSPQCQTLGYNKRDSSYSPERQVTSLHSLQRSTLLEKSNRTVEPASRDQLFIADYKQMPSAQTSPVLIRYRPQETQCGIRMSGYDRSLMSSDKSNLITPPYFTRIAENKRLAKFNFNHTNNNNNNIVVSADIIQSESPKALNTLKDTLKSMHPFLQDWINKNDKVDGSGSQNDEQKPSDKVVINCLSEYLYTCMKLRSLDLQGEYAAFVFPLKHFNEKSWNNYGAIEGWEDLSIVCAPNTNYEYVVLKESNIHSNKLKYTQKTIDKLLTNWLDNQTTKSPTPTTNASHKTNTLDQKAKASSDEKILHSIFMATSLKSILSLDDKEKQPDINIQILVNCIKLGVLLSLSECLHNTTPPQEVPHDINRSVEFDLKPENILLILSASNCLTIFKPYAKLHHPADQQNHQTSPSHQDEAAKSETHEKDSSKDSNQHNNTLKSFFTNLHINQGESINDVINEIMKQLHELAKHEFQASSPEVTTSLLKAVAPPDWIAMTLARICLYNQQTTS</sequence>
<keyword evidence="2" id="KW-1185">Reference proteome</keyword>
<name>A0AA85IWZ8_TRIRE</name>
<feature type="compositionally biased region" description="Low complexity" evidence="1">
    <location>
        <begin position="239"/>
        <end position="255"/>
    </location>
</feature>
<feature type="compositionally biased region" description="Polar residues" evidence="1">
    <location>
        <begin position="335"/>
        <end position="349"/>
    </location>
</feature>
<evidence type="ECO:0000313" key="3">
    <source>
        <dbReference type="WBParaSite" id="TREG1_117660.1"/>
    </source>
</evidence>
<feature type="compositionally biased region" description="Basic and acidic residues" evidence="1">
    <location>
        <begin position="319"/>
        <end position="331"/>
    </location>
</feature>
<evidence type="ECO:0000313" key="2">
    <source>
        <dbReference type="Proteomes" id="UP000050795"/>
    </source>
</evidence>
<reference evidence="3" key="2">
    <citation type="submission" date="2023-11" db="UniProtKB">
        <authorList>
            <consortium name="WormBaseParasite"/>
        </authorList>
    </citation>
    <scope>IDENTIFICATION</scope>
</reference>
<dbReference type="Proteomes" id="UP000050795">
    <property type="component" value="Unassembled WGS sequence"/>
</dbReference>
<feature type="compositionally biased region" description="Low complexity" evidence="1">
    <location>
        <begin position="309"/>
        <end position="318"/>
    </location>
</feature>
<dbReference type="WBParaSite" id="TREG1_117660.1">
    <property type="protein sequence ID" value="TREG1_117660.1"/>
    <property type="gene ID" value="TREG1_117660"/>
</dbReference>
<feature type="compositionally biased region" description="Polar residues" evidence="1">
    <location>
        <begin position="290"/>
        <end position="301"/>
    </location>
</feature>
<accession>A0AA85IWZ8</accession>
<feature type="region of interest" description="Disordered" evidence="1">
    <location>
        <begin position="1142"/>
        <end position="1177"/>
    </location>
</feature>
<feature type="region of interest" description="Disordered" evidence="1">
    <location>
        <begin position="478"/>
        <end position="533"/>
    </location>
</feature>
<feature type="region of interest" description="Disordered" evidence="1">
    <location>
        <begin position="145"/>
        <end position="269"/>
    </location>
</feature>
<feature type="compositionally biased region" description="Polar residues" evidence="1">
    <location>
        <begin position="486"/>
        <end position="496"/>
    </location>
</feature>
<reference evidence="2" key="1">
    <citation type="submission" date="2022-06" db="EMBL/GenBank/DDBJ databases">
        <authorList>
            <person name="Berger JAMES D."/>
            <person name="Berger JAMES D."/>
        </authorList>
    </citation>
    <scope>NUCLEOTIDE SEQUENCE [LARGE SCALE GENOMIC DNA]</scope>
</reference>